<dbReference type="AlphaFoldDB" id="A0AAD6WLN0"/>
<evidence type="ECO:0000313" key="3">
    <source>
        <dbReference type="Proteomes" id="UP001218188"/>
    </source>
</evidence>
<organism evidence="2 3">
    <name type="scientific">Mycena alexandri</name>
    <dbReference type="NCBI Taxonomy" id="1745969"/>
    <lineage>
        <taxon>Eukaryota</taxon>
        <taxon>Fungi</taxon>
        <taxon>Dikarya</taxon>
        <taxon>Basidiomycota</taxon>
        <taxon>Agaricomycotina</taxon>
        <taxon>Agaricomycetes</taxon>
        <taxon>Agaricomycetidae</taxon>
        <taxon>Agaricales</taxon>
        <taxon>Marasmiineae</taxon>
        <taxon>Mycenaceae</taxon>
        <taxon>Mycena</taxon>
    </lineage>
</organism>
<accession>A0AAD6WLN0</accession>
<keyword evidence="3" id="KW-1185">Reference proteome</keyword>
<name>A0AAD6WLN0_9AGAR</name>
<dbReference type="EMBL" id="JARJCM010000321">
    <property type="protein sequence ID" value="KAJ7018833.1"/>
    <property type="molecule type" value="Genomic_DNA"/>
</dbReference>
<dbReference type="Gene3D" id="3.30.710.10">
    <property type="entry name" value="Potassium Channel Kv1.1, Chain A"/>
    <property type="match status" value="1"/>
</dbReference>
<reference evidence="2" key="1">
    <citation type="submission" date="2023-03" db="EMBL/GenBank/DDBJ databases">
        <title>Massive genome expansion in bonnet fungi (Mycena s.s.) driven by repeated elements and novel gene families across ecological guilds.</title>
        <authorList>
            <consortium name="Lawrence Berkeley National Laboratory"/>
            <person name="Harder C.B."/>
            <person name="Miyauchi S."/>
            <person name="Viragh M."/>
            <person name="Kuo A."/>
            <person name="Thoen E."/>
            <person name="Andreopoulos B."/>
            <person name="Lu D."/>
            <person name="Skrede I."/>
            <person name="Drula E."/>
            <person name="Henrissat B."/>
            <person name="Morin E."/>
            <person name="Kohler A."/>
            <person name="Barry K."/>
            <person name="LaButti K."/>
            <person name="Morin E."/>
            <person name="Salamov A."/>
            <person name="Lipzen A."/>
            <person name="Mereny Z."/>
            <person name="Hegedus B."/>
            <person name="Baldrian P."/>
            <person name="Stursova M."/>
            <person name="Weitz H."/>
            <person name="Taylor A."/>
            <person name="Grigoriev I.V."/>
            <person name="Nagy L.G."/>
            <person name="Martin F."/>
            <person name="Kauserud H."/>
        </authorList>
    </citation>
    <scope>NUCLEOTIDE SEQUENCE</scope>
    <source>
        <strain evidence="2">CBHHK200</strain>
    </source>
</reference>
<proteinExistence type="predicted"/>
<feature type="domain" description="BTB" evidence="1">
    <location>
        <begin position="36"/>
        <end position="104"/>
    </location>
</feature>
<sequence>MTDDFSSAHVPLPTERHPESFQVPAVKRSEIWHPDGSVVLQAQDTQWRVHFSVLAMHSSFFRGMLGLPQPPDQPSVDGCPIIELLGDSVEDVENVLRALYDPSVFHIFTCYVWFPDRHPDFFFLQKALPFSVIASHLRLGRKYDFGADLETIVERITHENPTTLEGYDALKTGNSYHPTRIVHYQGLLYDTITLAGENNLLSVLPCAYYRALVGTIPADIFDGVPRGDGSVATLSPIHRRACNLGRTALLRAQWDSGNTFGWTDDSPEEIGCRDPFGCGQKKYAFFRRHVVRGSLAPFCSVSYVDSLSLCRMCTPDVKAKMITGRQRMWDLLPAYFDLPPWSELKNDP</sequence>
<dbReference type="SUPFAM" id="SSF54695">
    <property type="entry name" value="POZ domain"/>
    <property type="match status" value="1"/>
</dbReference>
<evidence type="ECO:0000313" key="2">
    <source>
        <dbReference type="EMBL" id="KAJ7018833.1"/>
    </source>
</evidence>
<comment type="caution">
    <text evidence="2">The sequence shown here is derived from an EMBL/GenBank/DDBJ whole genome shotgun (WGS) entry which is preliminary data.</text>
</comment>
<dbReference type="Proteomes" id="UP001218188">
    <property type="component" value="Unassembled WGS sequence"/>
</dbReference>
<dbReference type="Pfam" id="PF00651">
    <property type="entry name" value="BTB"/>
    <property type="match status" value="1"/>
</dbReference>
<dbReference type="InterPro" id="IPR000210">
    <property type="entry name" value="BTB/POZ_dom"/>
</dbReference>
<protein>
    <recommendedName>
        <fullName evidence="1">BTB domain-containing protein</fullName>
    </recommendedName>
</protein>
<evidence type="ECO:0000259" key="1">
    <source>
        <dbReference type="PROSITE" id="PS50097"/>
    </source>
</evidence>
<dbReference type="InterPro" id="IPR011333">
    <property type="entry name" value="SKP1/BTB/POZ_sf"/>
</dbReference>
<dbReference type="CDD" id="cd18186">
    <property type="entry name" value="BTB_POZ_ZBTB_KLHL-like"/>
    <property type="match status" value="1"/>
</dbReference>
<gene>
    <name evidence="2" type="ORF">C8F04DRAFT_1052459</name>
</gene>
<dbReference type="PROSITE" id="PS50097">
    <property type="entry name" value="BTB"/>
    <property type="match status" value="1"/>
</dbReference>